<protein>
    <recommendedName>
        <fullName evidence="2">Ribonuclease H1 N-terminal domain-containing protein</fullName>
    </recommendedName>
</protein>
<keyword evidence="4" id="KW-1185">Reference proteome</keyword>
<evidence type="ECO:0000256" key="1">
    <source>
        <dbReference type="SAM" id="MobiDB-lite"/>
    </source>
</evidence>
<name>A0AAW0AR96_9AGAR</name>
<feature type="compositionally biased region" description="Low complexity" evidence="1">
    <location>
        <begin position="130"/>
        <end position="143"/>
    </location>
</feature>
<feature type="domain" description="Ribonuclease H1 N-terminal" evidence="2">
    <location>
        <begin position="198"/>
        <end position="239"/>
    </location>
</feature>
<feature type="compositionally biased region" description="Polar residues" evidence="1">
    <location>
        <begin position="144"/>
        <end position="166"/>
    </location>
</feature>
<proteinExistence type="predicted"/>
<comment type="caution">
    <text evidence="3">The sequence shown here is derived from an EMBL/GenBank/DDBJ whole genome shotgun (WGS) entry which is preliminary data.</text>
</comment>
<dbReference type="InterPro" id="IPR011320">
    <property type="entry name" value="RNase_H1_N"/>
</dbReference>
<feature type="compositionally biased region" description="Low complexity" evidence="1">
    <location>
        <begin position="79"/>
        <end position="100"/>
    </location>
</feature>
<evidence type="ECO:0000313" key="3">
    <source>
        <dbReference type="EMBL" id="KAK7015532.1"/>
    </source>
</evidence>
<dbReference type="Proteomes" id="UP001383192">
    <property type="component" value="Unassembled WGS sequence"/>
</dbReference>
<evidence type="ECO:0000259" key="2">
    <source>
        <dbReference type="Pfam" id="PF01693"/>
    </source>
</evidence>
<accession>A0AAW0AR96</accession>
<dbReference type="Pfam" id="PF01693">
    <property type="entry name" value="Cauli_VI"/>
    <property type="match status" value="1"/>
</dbReference>
<organism evidence="3 4">
    <name type="scientific">Paramarasmius palmivorus</name>
    <dbReference type="NCBI Taxonomy" id="297713"/>
    <lineage>
        <taxon>Eukaryota</taxon>
        <taxon>Fungi</taxon>
        <taxon>Dikarya</taxon>
        <taxon>Basidiomycota</taxon>
        <taxon>Agaricomycotina</taxon>
        <taxon>Agaricomycetes</taxon>
        <taxon>Agaricomycetidae</taxon>
        <taxon>Agaricales</taxon>
        <taxon>Marasmiineae</taxon>
        <taxon>Marasmiaceae</taxon>
        <taxon>Paramarasmius</taxon>
    </lineage>
</organism>
<dbReference type="AlphaFoldDB" id="A0AAW0AR96"/>
<feature type="region of interest" description="Disordered" evidence="1">
    <location>
        <begin position="1"/>
        <end position="24"/>
    </location>
</feature>
<dbReference type="Gene3D" id="3.40.970.10">
    <property type="entry name" value="Ribonuclease H1, N-terminal domain"/>
    <property type="match status" value="1"/>
</dbReference>
<gene>
    <name evidence="3" type="ORF">VNI00_019093</name>
</gene>
<sequence>MAGKKKSNPRAVVIEDTSEDEDDARQRLRKALNEIHWHSGRIHFFQTELVDHIRAAERAAYEAEEAFEDLNVVRRRSRSPSLPRFSLSSKTSSHYSSALSRLGSEDSSDYGDSSTEELIRNVQLSPDGTPVPSQSQPTPVQPSHMSAATVSQVSKVRNCSTPSSPTVKRALPARSPPVVQSPTAHKRARKGPKGGYLVLNGKDNINGVFASWSSAASVGQGVSGAIVQGFNSLQEAQAAYDACSSSGLLAYLSLAEHEGNWFAVVRGSKPGVCQKALLLDRVGMENLENVQVSDILVAGTEAEAKKRFNSFCNNV</sequence>
<reference evidence="3 4" key="1">
    <citation type="submission" date="2024-01" db="EMBL/GenBank/DDBJ databases">
        <title>A draft genome for a cacao thread blight-causing isolate of Paramarasmius palmivorus.</title>
        <authorList>
            <person name="Baruah I.K."/>
            <person name="Bukari Y."/>
            <person name="Amoako-Attah I."/>
            <person name="Meinhardt L.W."/>
            <person name="Bailey B.A."/>
            <person name="Cohen S.P."/>
        </authorList>
    </citation>
    <scope>NUCLEOTIDE SEQUENCE [LARGE SCALE GENOMIC DNA]</scope>
    <source>
        <strain evidence="3 4">GH-12</strain>
    </source>
</reference>
<dbReference type="InterPro" id="IPR037056">
    <property type="entry name" value="RNase_H1_N_sf"/>
</dbReference>
<feature type="region of interest" description="Disordered" evidence="1">
    <location>
        <begin position="78"/>
        <end position="195"/>
    </location>
</feature>
<evidence type="ECO:0000313" key="4">
    <source>
        <dbReference type="Proteomes" id="UP001383192"/>
    </source>
</evidence>
<dbReference type="EMBL" id="JAYKXP010000316">
    <property type="protein sequence ID" value="KAK7015532.1"/>
    <property type="molecule type" value="Genomic_DNA"/>
</dbReference>